<sequence>MQKEWLQSQSTIFWYSRYGTHPIFIPEHIPAGFLMYMFNYSINSMLDTHSITWT</sequence>
<name>A0AAV5KWE2_9ROSI</name>
<accession>A0AAV5KWE2</accession>
<dbReference type="Proteomes" id="UP001054252">
    <property type="component" value="Unassembled WGS sequence"/>
</dbReference>
<dbReference type="AlphaFoldDB" id="A0AAV5KWE2"/>
<evidence type="ECO:0000313" key="1">
    <source>
        <dbReference type="EMBL" id="GKV28811.1"/>
    </source>
</evidence>
<gene>
    <name evidence="1" type="ORF">SLEP1_g37810</name>
</gene>
<comment type="caution">
    <text evidence="1">The sequence shown here is derived from an EMBL/GenBank/DDBJ whole genome shotgun (WGS) entry which is preliminary data.</text>
</comment>
<proteinExistence type="predicted"/>
<keyword evidence="2" id="KW-1185">Reference proteome</keyword>
<organism evidence="1 2">
    <name type="scientific">Rubroshorea leprosula</name>
    <dbReference type="NCBI Taxonomy" id="152421"/>
    <lineage>
        <taxon>Eukaryota</taxon>
        <taxon>Viridiplantae</taxon>
        <taxon>Streptophyta</taxon>
        <taxon>Embryophyta</taxon>
        <taxon>Tracheophyta</taxon>
        <taxon>Spermatophyta</taxon>
        <taxon>Magnoliopsida</taxon>
        <taxon>eudicotyledons</taxon>
        <taxon>Gunneridae</taxon>
        <taxon>Pentapetalae</taxon>
        <taxon>rosids</taxon>
        <taxon>malvids</taxon>
        <taxon>Malvales</taxon>
        <taxon>Dipterocarpaceae</taxon>
        <taxon>Rubroshorea</taxon>
    </lineage>
</organism>
<dbReference type="EMBL" id="BPVZ01000080">
    <property type="protein sequence ID" value="GKV28811.1"/>
    <property type="molecule type" value="Genomic_DNA"/>
</dbReference>
<protein>
    <submittedName>
        <fullName evidence="1">Uncharacterized protein</fullName>
    </submittedName>
</protein>
<evidence type="ECO:0000313" key="2">
    <source>
        <dbReference type="Proteomes" id="UP001054252"/>
    </source>
</evidence>
<reference evidence="1 2" key="1">
    <citation type="journal article" date="2021" name="Commun. Biol.">
        <title>The genome of Shorea leprosula (Dipterocarpaceae) highlights the ecological relevance of drought in aseasonal tropical rainforests.</title>
        <authorList>
            <person name="Ng K.K.S."/>
            <person name="Kobayashi M.J."/>
            <person name="Fawcett J.A."/>
            <person name="Hatakeyama M."/>
            <person name="Paape T."/>
            <person name="Ng C.H."/>
            <person name="Ang C.C."/>
            <person name="Tnah L.H."/>
            <person name="Lee C.T."/>
            <person name="Nishiyama T."/>
            <person name="Sese J."/>
            <person name="O'Brien M.J."/>
            <person name="Copetti D."/>
            <person name="Mohd Noor M.I."/>
            <person name="Ong R.C."/>
            <person name="Putra M."/>
            <person name="Sireger I.Z."/>
            <person name="Indrioko S."/>
            <person name="Kosugi Y."/>
            <person name="Izuno A."/>
            <person name="Isagi Y."/>
            <person name="Lee S.L."/>
            <person name="Shimizu K.K."/>
        </authorList>
    </citation>
    <scope>NUCLEOTIDE SEQUENCE [LARGE SCALE GENOMIC DNA]</scope>
    <source>
        <strain evidence="1">214</strain>
    </source>
</reference>